<evidence type="ECO:0000313" key="2">
    <source>
        <dbReference type="Proteomes" id="UP000005741"/>
    </source>
</evidence>
<dbReference type="EMBL" id="CM001436">
    <property type="protein sequence ID" value="EHQ36227.1"/>
    <property type="molecule type" value="Genomic_DNA"/>
</dbReference>
<dbReference type="Proteomes" id="UP000005741">
    <property type="component" value="Chromosome"/>
</dbReference>
<sequence>MPGDDKIIERRKELIQFINSVISPDAGNYDYSSLSSHAENVTATDTYLNSLDFLNHIHYPDIGEVAEFLCKHKDIIEIVLTGCSLACSGFNNNGNLNPEVFHDEEDGDEYLTLVIRKNTYPDDFMDMIKEISNVYRSEPAGKSAYFLITTDFEKV</sequence>
<dbReference type="HOGENOM" id="CLU_1691563_0_0_2"/>
<reference evidence="1 2" key="1">
    <citation type="submission" date="2011-10" db="EMBL/GenBank/DDBJ databases">
        <title>The Improved High-Quality Draft genome of Methanoplanus limicola DSM 2279.</title>
        <authorList>
            <consortium name="US DOE Joint Genome Institute (JGI-PGF)"/>
            <person name="Lucas S."/>
            <person name="Copeland A."/>
            <person name="Lapidus A."/>
            <person name="Glavina del Rio T."/>
            <person name="Dalin E."/>
            <person name="Tice H."/>
            <person name="Bruce D."/>
            <person name="Goodwin L."/>
            <person name="Pitluck S."/>
            <person name="Peters L."/>
            <person name="Mikhailova N."/>
            <person name="Lu M."/>
            <person name="Kyrpides N."/>
            <person name="Mavromatis K."/>
            <person name="Ivanova N."/>
            <person name="Markowitz V."/>
            <person name="Cheng J.-F."/>
            <person name="Hugenholtz P."/>
            <person name="Woyke T."/>
            <person name="Wu D."/>
            <person name="Wirth R."/>
            <person name="Brambilla E.-M."/>
            <person name="Klenk H.-P."/>
            <person name="Eisen J.A."/>
        </authorList>
    </citation>
    <scope>NUCLEOTIDE SEQUENCE [LARGE SCALE GENOMIC DNA]</scope>
    <source>
        <strain evidence="1 2">DSM 2279</strain>
    </source>
</reference>
<proteinExistence type="predicted"/>
<gene>
    <name evidence="1" type="ORF">Metlim_2154</name>
</gene>
<keyword evidence="2" id="KW-1185">Reference proteome</keyword>
<name>H1Z0T4_9EURY</name>
<dbReference type="RefSeq" id="WP_004078479.1">
    <property type="nucleotide sequence ID" value="NZ_CM001436.1"/>
</dbReference>
<protein>
    <submittedName>
        <fullName evidence="1">Uncharacterized protein</fullName>
    </submittedName>
</protein>
<dbReference type="AlphaFoldDB" id="H1Z0T4"/>
<evidence type="ECO:0000313" key="1">
    <source>
        <dbReference type="EMBL" id="EHQ36227.1"/>
    </source>
</evidence>
<accession>H1Z0T4</accession>
<dbReference type="InParanoid" id="H1Z0T4"/>
<organism evidence="1 2">
    <name type="scientific">Methanoplanus limicola DSM 2279</name>
    <dbReference type="NCBI Taxonomy" id="937775"/>
    <lineage>
        <taxon>Archaea</taxon>
        <taxon>Methanobacteriati</taxon>
        <taxon>Methanobacteriota</taxon>
        <taxon>Stenosarchaea group</taxon>
        <taxon>Methanomicrobia</taxon>
        <taxon>Methanomicrobiales</taxon>
        <taxon>Methanomicrobiaceae</taxon>
        <taxon>Methanoplanus</taxon>
    </lineage>
</organism>